<reference evidence="14 15" key="1">
    <citation type="submission" date="2017-07" db="EMBL/GenBank/DDBJ databases">
        <title>Draft Genome Sequences of Select Purple Nonsulfur Bacteria.</title>
        <authorList>
            <person name="Lasarre B."/>
            <person name="Mckinlay J.B."/>
        </authorList>
    </citation>
    <scope>NUCLEOTIDE SEQUENCE [LARGE SCALE GENOMIC DNA]</scope>
    <source>
        <strain evidence="14 15">DSM 11907</strain>
    </source>
</reference>
<evidence type="ECO:0000256" key="8">
    <source>
        <dbReference type="ARBA" id="ARBA00023027"/>
    </source>
</evidence>
<keyword evidence="8" id="KW-0520">NAD</keyword>
<keyword evidence="7" id="KW-0560">Oxidoreductase</keyword>
<dbReference type="OrthoDB" id="9773807at2"/>
<dbReference type="NCBIfam" id="TIGR02476">
    <property type="entry name" value="BluB"/>
    <property type="match status" value="1"/>
</dbReference>
<comment type="caution">
    <text evidence="14">The sequence shown here is derived from an EMBL/GenBank/DDBJ whole genome shotgun (WGS) entry which is preliminary data.</text>
</comment>
<dbReference type="FunFam" id="3.40.109.10:FF:000013">
    <property type="entry name" value="5,6-dimethylbenzimidazole synthase"/>
    <property type="match status" value="1"/>
</dbReference>
<dbReference type="CDD" id="cd02145">
    <property type="entry name" value="BluB"/>
    <property type="match status" value="1"/>
</dbReference>
<dbReference type="SUPFAM" id="SSF55469">
    <property type="entry name" value="FMN-dependent nitroreductase-like"/>
    <property type="match status" value="1"/>
</dbReference>
<evidence type="ECO:0000256" key="4">
    <source>
        <dbReference type="ARBA" id="ARBA00022643"/>
    </source>
</evidence>
<evidence type="ECO:0000256" key="5">
    <source>
        <dbReference type="ARBA" id="ARBA00022741"/>
    </source>
</evidence>
<evidence type="ECO:0000256" key="10">
    <source>
        <dbReference type="ARBA" id="ARBA00061097"/>
    </source>
</evidence>
<comment type="subunit">
    <text evidence="1">Homooctamer.</text>
</comment>
<dbReference type="InterPro" id="IPR000415">
    <property type="entry name" value="Nitroreductase-like"/>
</dbReference>
<dbReference type="InterPro" id="IPR012825">
    <property type="entry name" value="BluB"/>
</dbReference>
<keyword evidence="6" id="KW-0521">NADP</keyword>
<evidence type="ECO:0000256" key="1">
    <source>
        <dbReference type="ARBA" id="ARBA00011823"/>
    </source>
</evidence>
<dbReference type="PANTHER" id="PTHR23026">
    <property type="entry name" value="NADPH NITROREDUCTASE"/>
    <property type="match status" value="1"/>
</dbReference>
<dbReference type="Gene3D" id="3.40.109.10">
    <property type="entry name" value="NADH Oxidase"/>
    <property type="match status" value="1"/>
</dbReference>
<protein>
    <recommendedName>
        <fullName evidence="12">5,6-dimethylbenzimidazole synthase</fullName>
        <ecNumber evidence="11">1.13.11.79</ecNumber>
    </recommendedName>
</protein>
<dbReference type="AlphaFoldDB" id="A0A327K4A3"/>
<evidence type="ECO:0000256" key="6">
    <source>
        <dbReference type="ARBA" id="ARBA00022857"/>
    </source>
</evidence>
<evidence type="ECO:0000256" key="9">
    <source>
        <dbReference type="ARBA" id="ARBA00051314"/>
    </source>
</evidence>
<dbReference type="GO" id="GO:0016705">
    <property type="term" value="F:oxidoreductase activity, acting on paired donors, with incorporation or reduction of molecular oxygen"/>
    <property type="evidence" value="ECO:0007669"/>
    <property type="project" value="UniProtKB-ARBA"/>
</dbReference>
<sequence length="234" mass="26196">MDATVQQNADFSEEERDAVYRCIATRRDVRGQFLPDPIPDDVLARLLDAAHHAPSVGFMQPWDFIVVRDPAVKRKVHAAFATAHDEAADMFDGGRAATYRKLKLEGILGAPVGLCITCDRERTGPVVIGRTHQPEMDLYSAVCAVQTLWLAARAENLGLGWVSIVRYDDLRAALGIPPRIQPVAYLCIGKVSHFYERPELETAGWLPRLPLRDLVWFDGWHQRRGDEGLLDQLG</sequence>
<evidence type="ECO:0000256" key="11">
    <source>
        <dbReference type="ARBA" id="ARBA00066311"/>
    </source>
</evidence>
<dbReference type="Proteomes" id="UP000248863">
    <property type="component" value="Unassembled WGS sequence"/>
</dbReference>
<evidence type="ECO:0000259" key="13">
    <source>
        <dbReference type="Pfam" id="PF00881"/>
    </source>
</evidence>
<evidence type="ECO:0000256" key="12">
    <source>
        <dbReference type="ARBA" id="ARBA00068702"/>
    </source>
</evidence>
<keyword evidence="2" id="KW-0169">Cobalamin biosynthesis</keyword>
<keyword evidence="5" id="KW-0547">Nucleotide-binding</keyword>
<feature type="domain" description="Nitroreductase" evidence="13">
    <location>
        <begin position="23"/>
        <end position="190"/>
    </location>
</feature>
<dbReference type="GO" id="GO:0000166">
    <property type="term" value="F:nucleotide binding"/>
    <property type="evidence" value="ECO:0007669"/>
    <property type="project" value="UniProtKB-KW"/>
</dbReference>
<comment type="catalytic activity">
    <reaction evidence="9">
        <text>FMNH2 + O2 = dialurate + 5,6-dimethylbenzimidazole + D-erythrose 4-phosphate + H(+)</text>
        <dbReference type="Rhea" id="RHEA:27345"/>
        <dbReference type="ChEBI" id="CHEBI:15378"/>
        <dbReference type="ChEBI" id="CHEBI:15379"/>
        <dbReference type="ChEBI" id="CHEBI:15890"/>
        <dbReference type="ChEBI" id="CHEBI:16897"/>
        <dbReference type="ChEBI" id="CHEBI:57618"/>
        <dbReference type="ChEBI" id="CHEBI:140629"/>
        <dbReference type="EC" id="1.13.11.79"/>
    </reaction>
</comment>
<keyword evidence="4" id="KW-0288">FMN</keyword>
<dbReference type="EC" id="1.13.11.79" evidence="11"/>
<dbReference type="EMBL" id="NPEU01000409">
    <property type="protein sequence ID" value="RAI32686.1"/>
    <property type="molecule type" value="Genomic_DNA"/>
</dbReference>
<dbReference type="Pfam" id="PF00881">
    <property type="entry name" value="Nitroreductase"/>
    <property type="match status" value="1"/>
</dbReference>
<gene>
    <name evidence="14" type="primary">bluB</name>
    <name evidence="14" type="ORF">CH338_23780</name>
</gene>
<dbReference type="InterPro" id="IPR029479">
    <property type="entry name" value="Nitroreductase"/>
</dbReference>
<dbReference type="InterPro" id="IPR050627">
    <property type="entry name" value="Nitroreductase/BluB"/>
</dbReference>
<proteinExistence type="inferred from homology"/>
<organism evidence="14 15">
    <name type="scientific">Rhodoplanes elegans</name>
    <dbReference type="NCBI Taxonomy" id="29408"/>
    <lineage>
        <taxon>Bacteria</taxon>
        <taxon>Pseudomonadati</taxon>
        <taxon>Pseudomonadota</taxon>
        <taxon>Alphaproteobacteria</taxon>
        <taxon>Hyphomicrobiales</taxon>
        <taxon>Nitrobacteraceae</taxon>
        <taxon>Rhodoplanes</taxon>
    </lineage>
</organism>
<keyword evidence="3" id="KW-0285">Flavoprotein</keyword>
<name>A0A327K4A3_9BRAD</name>
<evidence type="ECO:0000256" key="3">
    <source>
        <dbReference type="ARBA" id="ARBA00022630"/>
    </source>
</evidence>
<dbReference type="GO" id="GO:0009236">
    <property type="term" value="P:cobalamin biosynthetic process"/>
    <property type="evidence" value="ECO:0007669"/>
    <property type="project" value="UniProtKB-KW"/>
</dbReference>
<dbReference type="GO" id="GO:0102919">
    <property type="term" value="F:5,6-dimethylbenzimidazole synthase activity"/>
    <property type="evidence" value="ECO:0007669"/>
    <property type="project" value="UniProtKB-EC"/>
</dbReference>
<evidence type="ECO:0000256" key="7">
    <source>
        <dbReference type="ARBA" id="ARBA00023002"/>
    </source>
</evidence>
<dbReference type="RefSeq" id="WP_111359560.1">
    <property type="nucleotide sequence ID" value="NZ_NHSK01000213.1"/>
</dbReference>
<comment type="similarity">
    <text evidence="10">Belongs to the BluB family.</text>
</comment>
<evidence type="ECO:0000313" key="15">
    <source>
        <dbReference type="Proteomes" id="UP000248863"/>
    </source>
</evidence>
<dbReference type="PANTHER" id="PTHR23026:SF90">
    <property type="entry name" value="IODOTYROSINE DEIODINASE 1"/>
    <property type="match status" value="1"/>
</dbReference>
<accession>A0A327K4A3</accession>
<evidence type="ECO:0000256" key="2">
    <source>
        <dbReference type="ARBA" id="ARBA00022573"/>
    </source>
</evidence>
<keyword evidence="15" id="KW-1185">Reference proteome</keyword>
<evidence type="ECO:0000313" key="14">
    <source>
        <dbReference type="EMBL" id="RAI32686.1"/>
    </source>
</evidence>